<protein>
    <recommendedName>
        <fullName evidence="4">Holin</fullName>
    </recommendedName>
</protein>
<keyword evidence="1" id="KW-0812">Transmembrane</keyword>
<keyword evidence="1" id="KW-1133">Transmembrane helix</keyword>
<dbReference type="Pfam" id="PF23778">
    <property type="entry name" value="Phage_holin_2"/>
    <property type="match status" value="1"/>
</dbReference>
<feature type="transmembrane region" description="Helical" evidence="1">
    <location>
        <begin position="12"/>
        <end position="29"/>
    </location>
</feature>
<reference evidence="2 3" key="1">
    <citation type="submission" date="2018-11" db="EMBL/GenBank/DDBJ databases">
        <title>Gordonia insulae sp. nov., isolated from an island soil.</title>
        <authorList>
            <person name="Kim Y.S."/>
            <person name="Kim S.B."/>
        </authorList>
    </citation>
    <scope>NUCLEOTIDE SEQUENCE [LARGE SCALE GENOMIC DNA]</scope>
    <source>
        <strain evidence="2 3">MMS17-SY073</strain>
    </source>
</reference>
<organism evidence="2 3">
    <name type="scientific">Gordonia insulae</name>
    <dbReference type="NCBI Taxonomy" id="2420509"/>
    <lineage>
        <taxon>Bacteria</taxon>
        <taxon>Bacillati</taxon>
        <taxon>Actinomycetota</taxon>
        <taxon>Actinomycetes</taxon>
        <taxon>Mycobacteriales</taxon>
        <taxon>Gordoniaceae</taxon>
        <taxon>Gordonia</taxon>
    </lineage>
</organism>
<gene>
    <name evidence="2" type="ORF">D7316_05481</name>
</gene>
<evidence type="ECO:0008006" key="4">
    <source>
        <dbReference type="Google" id="ProtNLM"/>
    </source>
</evidence>
<dbReference type="InterPro" id="IPR056964">
    <property type="entry name" value="Phage_holin"/>
</dbReference>
<dbReference type="EMBL" id="CP033972">
    <property type="protein sequence ID" value="AZG48858.1"/>
    <property type="molecule type" value="Genomic_DNA"/>
</dbReference>
<sequence>MTVSEIDAGDVAIFTWTLLQIGLTLLYGVRSPWRASQAGRILFTSFCCTSIALTQVSVTLLTDSGYPLRDIVRPIAYTLGILGTLVMIVLLLRMQRKDSQ</sequence>
<keyword evidence="1" id="KW-0472">Membrane</keyword>
<feature type="transmembrane region" description="Helical" evidence="1">
    <location>
        <begin position="74"/>
        <end position="92"/>
    </location>
</feature>
<feature type="transmembrane region" description="Helical" evidence="1">
    <location>
        <begin position="41"/>
        <end position="62"/>
    </location>
</feature>
<accession>A0A3G8JVC9</accession>
<dbReference type="KEGG" id="gom:D7316_05481"/>
<keyword evidence="3" id="KW-1185">Reference proteome</keyword>
<dbReference type="AlphaFoldDB" id="A0A3G8JVC9"/>
<dbReference type="Proteomes" id="UP000271469">
    <property type="component" value="Chromosome"/>
</dbReference>
<dbReference type="RefSeq" id="WP_164473857.1">
    <property type="nucleotide sequence ID" value="NZ_CP033972.1"/>
</dbReference>
<evidence type="ECO:0000313" key="2">
    <source>
        <dbReference type="EMBL" id="AZG48858.1"/>
    </source>
</evidence>
<evidence type="ECO:0000256" key="1">
    <source>
        <dbReference type="SAM" id="Phobius"/>
    </source>
</evidence>
<proteinExistence type="predicted"/>
<evidence type="ECO:0000313" key="3">
    <source>
        <dbReference type="Proteomes" id="UP000271469"/>
    </source>
</evidence>
<name>A0A3G8JVC9_9ACTN</name>